<proteinExistence type="predicted"/>
<accession>A0ABW0S1D3</accession>
<name>A0ABW0S1D3_9BURK</name>
<evidence type="ECO:0000313" key="2">
    <source>
        <dbReference type="Proteomes" id="UP001596086"/>
    </source>
</evidence>
<protein>
    <submittedName>
        <fullName evidence="1">Uncharacterized protein</fullName>
    </submittedName>
</protein>
<sequence>MTRIEEIDAALQAIRPGWPFLLAELQARVADDTERLITQNNEETRGRIKALRDLMDLPEALEAERAGILAAELPDEGSAL</sequence>
<gene>
    <name evidence="1" type="ORF">ACFPO9_19605</name>
</gene>
<organism evidence="1 2">
    <name type="scientific">Massilia aerilata</name>
    <dbReference type="NCBI Taxonomy" id="453817"/>
    <lineage>
        <taxon>Bacteria</taxon>
        <taxon>Pseudomonadati</taxon>
        <taxon>Pseudomonadota</taxon>
        <taxon>Betaproteobacteria</taxon>
        <taxon>Burkholderiales</taxon>
        <taxon>Oxalobacteraceae</taxon>
        <taxon>Telluria group</taxon>
        <taxon>Massilia</taxon>
    </lineage>
</organism>
<comment type="caution">
    <text evidence="1">The sequence shown here is derived from an EMBL/GenBank/DDBJ whole genome shotgun (WGS) entry which is preliminary data.</text>
</comment>
<evidence type="ECO:0000313" key="1">
    <source>
        <dbReference type="EMBL" id="MFC5550729.1"/>
    </source>
</evidence>
<dbReference type="Proteomes" id="UP001596086">
    <property type="component" value="Unassembled WGS sequence"/>
</dbReference>
<dbReference type="EMBL" id="JBHSMZ010000016">
    <property type="protein sequence ID" value="MFC5550729.1"/>
    <property type="molecule type" value="Genomic_DNA"/>
</dbReference>
<keyword evidence="2" id="KW-1185">Reference proteome</keyword>
<reference evidence="2" key="1">
    <citation type="journal article" date="2019" name="Int. J. Syst. Evol. Microbiol.">
        <title>The Global Catalogue of Microorganisms (GCM) 10K type strain sequencing project: providing services to taxonomists for standard genome sequencing and annotation.</title>
        <authorList>
            <consortium name="The Broad Institute Genomics Platform"/>
            <consortium name="The Broad Institute Genome Sequencing Center for Infectious Disease"/>
            <person name="Wu L."/>
            <person name="Ma J."/>
        </authorList>
    </citation>
    <scope>NUCLEOTIDE SEQUENCE [LARGE SCALE GENOMIC DNA]</scope>
    <source>
        <strain evidence="2">CGMCC 4.5798</strain>
    </source>
</reference>
<dbReference type="RefSeq" id="WP_379773776.1">
    <property type="nucleotide sequence ID" value="NZ_JBHSMZ010000016.1"/>
</dbReference>